<keyword evidence="2" id="KW-1185">Reference proteome</keyword>
<protein>
    <submittedName>
        <fullName evidence="1">Uncharacterized protein</fullName>
    </submittedName>
</protein>
<proteinExistence type="predicted"/>
<evidence type="ECO:0000313" key="1">
    <source>
        <dbReference type="EMBL" id="VDO71631.1"/>
    </source>
</evidence>
<sequence>MGLYSSLWRTSTQHEKHGIQWPDWMQLNDLEFPVGLALLYHSHKQMKMKLASVAAVAAFIVVSLKIHEEKFMVLKYNTENINAIKLDGEASKEVEAFTHLDNGIIDEQGGSDIDEKLRIDNVREAFLQLSNI</sequence>
<dbReference type="AlphaFoldDB" id="A0A183LRU7"/>
<dbReference type="Proteomes" id="UP000277204">
    <property type="component" value="Unassembled WGS sequence"/>
</dbReference>
<dbReference type="EMBL" id="UZAI01002444">
    <property type="protein sequence ID" value="VDO71631.1"/>
    <property type="molecule type" value="Genomic_DNA"/>
</dbReference>
<organism evidence="1 2">
    <name type="scientific">Schistosoma margrebowiei</name>
    <dbReference type="NCBI Taxonomy" id="48269"/>
    <lineage>
        <taxon>Eukaryota</taxon>
        <taxon>Metazoa</taxon>
        <taxon>Spiralia</taxon>
        <taxon>Lophotrochozoa</taxon>
        <taxon>Platyhelminthes</taxon>
        <taxon>Trematoda</taxon>
        <taxon>Digenea</taxon>
        <taxon>Strigeidida</taxon>
        <taxon>Schistosomatoidea</taxon>
        <taxon>Schistosomatidae</taxon>
        <taxon>Schistosoma</taxon>
    </lineage>
</organism>
<reference evidence="1 2" key="1">
    <citation type="submission" date="2018-11" db="EMBL/GenBank/DDBJ databases">
        <authorList>
            <consortium name="Pathogen Informatics"/>
        </authorList>
    </citation>
    <scope>NUCLEOTIDE SEQUENCE [LARGE SCALE GENOMIC DNA]</scope>
    <source>
        <strain evidence="1 2">Zambia</strain>
    </source>
</reference>
<accession>A0A183LRU7</accession>
<gene>
    <name evidence="1" type="ORF">SMRZ_LOCUS6522</name>
</gene>
<evidence type="ECO:0000313" key="2">
    <source>
        <dbReference type="Proteomes" id="UP000277204"/>
    </source>
</evidence>
<name>A0A183LRU7_9TREM</name>